<evidence type="ECO:0000256" key="1">
    <source>
        <dbReference type="ARBA" id="ARBA00023224"/>
    </source>
</evidence>
<organism evidence="5 6">
    <name type="scientific">Proteiniclasticum sediminis</name>
    <dbReference type="NCBI Taxonomy" id="2804028"/>
    <lineage>
        <taxon>Bacteria</taxon>
        <taxon>Bacillati</taxon>
        <taxon>Bacillota</taxon>
        <taxon>Clostridia</taxon>
        <taxon>Eubacteriales</taxon>
        <taxon>Clostridiaceae</taxon>
        <taxon>Proteiniclasticum</taxon>
    </lineage>
</organism>
<dbReference type="AlphaFoldDB" id="A0A941CS51"/>
<accession>A0A941CS51</accession>
<dbReference type="PANTHER" id="PTHR32089">
    <property type="entry name" value="METHYL-ACCEPTING CHEMOTAXIS PROTEIN MCPB"/>
    <property type="match status" value="1"/>
</dbReference>
<dbReference type="PANTHER" id="PTHR32089:SF112">
    <property type="entry name" value="LYSOZYME-LIKE PROTEIN-RELATED"/>
    <property type="match status" value="1"/>
</dbReference>
<dbReference type="PRINTS" id="PR00260">
    <property type="entry name" value="CHEMTRNSDUCR"/>
</dbReference>
<evidence type="ECO:0000313" key="6">
    <source>
        <dbReference type="Proteomes" id="UP000675379"/>
    </source>
</evidence>
<dbReference type="SUPFAM" id="SSF58104">
    <property type="entry name" value="Methyl-accepting chemotaxis protein (MCP) signaling domain"/>
    <property type="match status" value="1"/>
</dbReference>
<evidence type="ECO:0000313" key="5">
    <source>
        <dbReference type="EMBL" id="MBR0576604.1"/>
    </source>
</evidence>
<dbReference type="GO" id="GO:0004888">
    <property type="term" value="F:transmembrane signaling receptor activity"/>
    <property type="evidence" value="ECO:0007669"/>
    <property type="project" value="InterPro"/>
</dbReference>
<sequence>MFRKKKVETVTVTLTDDLELTRLKEEQDKSAKTLEETLLSVNSLLQHITQLSYVKDMLTDAEHQAQMVNDLAASSQELSAAVSEISAFVLHSSENTAEAMNLTKKSVGLIGTSFRHIDSAFEKTQETQSIMHRVDQEANKISEIVGVIKGVADQTNLLALNASIEAARAGDAGRGFAVVADEIKKLADSTKEHVAMIQKLVGSLHQEVDRSTGAIDDVAQTFAQGKASMDEAVLAIDAMEKSLKIVGTNFADITTNIEEQTAATEEMTANLVLVNDKIKILQGETVKTGGAFYEISTMIDSIRKKALAQSPKLTLLAQMELCITDHLMWRWAVYNMILGYEKLSSENVNSHTHCRLGKWISQTGSSIEKFTPVLKEMEKPHAGLHATAAKAIEAYNSGNKNLAETLLQDMDKLSADVVRLLNQLKTL</sequence>
<dbReference type="InterPro" id="IPR004090">
    <property type="entry name" value="Chemotax_Me-accpt_rcpt"/>
</dbReference>
<comment type="caution">
    <text evidence="5">The sequence shown here is derived from an EMBL/GenBank/DDBJ whole genome shotgun (WGS) entry which is preliminary data.</text>
</comment>
<proteinExistence type="inferred from homology"/>
<comment type="similarity">
    <text evidence="2">Belongs to the methyl-accepting chemotaxis (MCP) protein family.</text>
</comment>
<evidence type="ECO:0000256" key="3">
    <source>
        <dbReference type="PROSITE-ProRule" id="PRU00284"/>
    </source>
</evidence>
<dbReference type="SMART" id="SM00283">
    <property type="entry name" value="MA"/>
    <property type="match status" value="1"/>
</dbReference>
<dbReference type="GO" id="GO:0016020">
    <property type="term" value="C:membrane"/>
    <property type="evidence" value="ECO:0007669"/>
    <property type="project" value="InterPro"/>
</dbReference>
<name>A0A941CS51_9CLOT</name>
<evidence type="ECO:0000256" key="2">
    <source>
        <dbReference type="ARBA" id="ARBA00029447"/>
    </source>
</evidence>
<dbReference type="Pfam" id="PF00015">
    <property type="entry name" value="MCPsignal"/>
    <property type="match status" value="1"/>
</dbReference>
<dbReference type="PROSITE" id="PS50111">
    <property type="entry name" value="CHEMOTAXIS_TRANSDUC_2"/>
    <property type="match status" value="1"/>
</dbReference>
<keyword evidence="1 3" id="KW-0807">Transducer</keyword>
<dbReference type="RefSeq" id="WP_211801746.1">
    <property type="nucleotide sequence ID" value="NZ_JAGSCS010000012.1"/>
</dbReference>
<feature type="domain" description="Methyl-accepting transducer" evidence="4">
    <location>
        <begin position="54"/>
        <end position="275"/>
    </location>
</feature>
<protein>
    <submittedName>
        <fullName evidence="5">CZB domain-containing protein</fullName>
    </submittedName>
</protein>
<dbReference type="InterPro" id="IPR025991">
    <property type="entry name" value="Chemoreceptor_zinc-bind_dom"/>
</dbReference>
<dbReference type="Proteomes" id="UP000675379">
    <property type="component" value="Unassembled WGS sequence"/>
</dbReference>
<reference evidence="5" key="1">
    <citation type="submission" date="2021-04" db="EMBL/GenBank/DDBJ databases">
        <title>Proteiniclasticum sedimins sp. nov., an obligate anaerobic bacterium isolated from anaerobic sludge.</title>
        <authorList>
            <person name="Liu J."/>
        </authorList>
    </citation>
    <scope>NUCLEOTIDE SEQUENCE</scope>
    <source>
        <strain evidence="5">BAD-10</strain>
    </source>
</reference>
<keyword evidence="6" id="KW-1185">Reference proteome</keyword>
<evidence type="ECO:0000259" key="4">
    <source>
        <dbReference type="PROSITE" id="PS50111"/>
    </source>
</evidence>
<dbReference type="Gene3D" id="1.10.287.950">
    <property type="entry name" value="Methyl-accepting chemotaxis protein"/>
    <property type="match status" value="1"/>
</dbReference>
<dbReference type="InterPro" id="IPR004089">
    <property type="entry name" value="MCPsignal_dom"/>
</dbReference>
<dbReference type="Pfam" id="PF13682">
    <property type="entry name" value="CZB"/>
    <property type="match status" value="1"/>
</dbReference>
<gene>
    <name evidence="5" type="ORF">KCG48_09665</name>
</gene>
<dbReference type="GO" id="GO:0007165">
    <property type="term" value="P:signal transduction"/>
    <property type="evidence" value="ECO:0007669"/>
    <property type="project" value="UniProtKB-KW"/>
</dbReference>
<dbReference type="EMBL" id="JAGSCS010000012">
    <property type="protein sequence ID" value="MBR0576604.1"/>
    <property type="molecule type" value="Genomic_DNA"/>
</dbReference>
<dbReference type="GO" id="GO:0006935">
    <property type="term" value="P:chemotaxis"/>
    <property type="evidence" value="ECO:0007669"/>
    <property type="project" value="InterPro"/>
</dbReference>
<dbReference type="Gene3D" id="1.20.120.30">
    <property type="entry name" value="Aspartate receptor, ligand-binding domain"/>
    <property type="match status" value="1"/>
</dbReference>